<gene>
    <name evidence="1" type="ORF">GALL_217080</name>
</gene>
<protein>
    <recommendedName>
        <fullName evidence="2">Nucleotidyltransferase</fullName>
    </recommendedName>
</protein>
<dbReference type="EMBL" id="MLJW01000151">
    <property type="protein sequence ID" value="OIQ96309.1"/>
    <property type="molecule type" value="Genomic_DNA"/>
</dbReference>
<reference evidence="1" key="1">
    <citation type="submission" date="2016-10" db="EMBL/GenBank/DDBJ databases">
        <title>Sequence of Gallionella enrichment culture.</title>
        <authorList>
            <person name="Poehlein A."/>
            <person name="Muehling M."/>
            <person name="Daniel R."/>
        </authorList>
    </citation>
    <scope>NUCLEOTIDE SEQUENCE</scope>
</reference>
<name>A0A1J5S7P4_9ZZZZ</name>
<proteinExistence type="predicted"/>
<dbReference type="InterPro" id="IPR014942">
    <property type="entry name" value="AbiEii"/>
</dbReference>
<sequence>MLNFSNRPELRHLSALVAAFRAVAGDVPFFLAGATARDLLLHYAHGINVGRDTRDVDIALMVSDWPTYEALRSRLIAGGQFAPNGNALHQLKFGGYLEIDLIPFGAVERADRTIAWPPDGDFVMTVFGFREVFDATLVVRLPDNEEIRVVSLPALALLKLMAWKERRLSAPGKDAHDLAMILRNYLDAGNHERLYTEAAHLLEMPAFDFEQAGAWLLGHDMAQLLPRVARPPVAKILNEESNPQGTVRLVGDMPIEAGLALVLLQSVNQGFLENMKR</sequence>
<evidence type="ECO:0008006" key="2">
    <source>
        <dbReference type="Google" id="ProtNLM"/>
    </source>
</evidence>
<comment type="caution">
    <text evidence="1">The sequence shown here is derived from an EMBL/GenBank/DDBJ whole genome shotgun (WGS) entry which is preliminary data.</text>
</comment>
<organism evidence="1">
    <name type="scientific">mine drainage metagenome</name>
    <dbReference type="NCBI Taxonomy" id="410659"/>
    <lineage>
        <taxon>unclassified sequences</taxon>
        <taxon>metagenomes</taxon>
        <taxon>ecological metagenomes</taxon>
    </lineage>
</organism>
<dbReference type="Pfam" id="PF08843">
    <property type="entry name" value="AbiEii"/>
    <property type="match status" value="1"/>
</dbReference>
<dbReference type="AlphaFoldDB" id="A0A1J5S7P4"/>
<evidence type="ECO:0000313" key="1">
    <source>
        <dbReference type="EMBL" id="OIQ96309.1"/>
    </source>
</evidence>
<accession>A0A1J5S7P4</accession>